<dbReference type="FunFam" id="1.10.10.10:FF:000005">
    <property type="entry name" value="Two-component system response regulator"/>
    <property type="match status" value="1"/>
</dbReference>
<dbReference type="AlphaFoldDB" id="A0A4Q7NMZ2"/>
<keyword evidence="2 7" id="KW-0597">Phosphoprotein</keyword>
<dbReference type="InterPro" id="IPR011006">
    <property type="entry name" value="CheY-like_superfamily"/>
</dbReference>
<evidence type="ECO:0000256" key="3">
    <source>
        <dbReference type="ARBA" id="ARBA00023012"/>
    </source>
</evidence>
<dbReference type="InterPro" id="IPR036388">
    <property type="entry name" value="WH-like_DNA-bd_sf"/>
</dbReference>
<dbReference type="SMART" id="SM00448">
    <property type="entry name" value="REC"/>
    <property type="match status" value="1"/>
</dbReference>
<keyword evidence="1" id="KW-0104">Cadmium</keyword>
<evidence type="ECO:0000256" key="8">
    <source>
        <dbReference type="PROSITE-ProRule" id="PRU01091"/>
    </source>
</evidence>
<dbReference type="PANTHER" id="PTHR48111">
    <property type="entry name" value="REGULATOR OF RPOS"/>
    <property type="match status" value="1"/>
</dbReference>
<dbReference type="PROSITE" id="PS51755">
    <property type="entry name" value="OMPR_PHOB"/>
    <property type="match status" value="1"/>
</dbReference>
<dbReference type="Gene3D" id="6.10.250.690">
    <property type="match status" value="1"/>
</dbReference>
<dbReference type="CDD" id="cd00383">
    <property type="entry name" value="trans_reg_C"/>
    <property type="match status" value="1"/>
</dbReference>
<gene>
    <name evidence="11" type="ORF">EV675_2631</name>
</gene>
<sequence length="231" mass="26013">MKLLVVEDESKLAAYLARGLQEEGYQVDVASTGLDGLHLAVEFDYDLIILDWMLPGLDGFSILQVLRKTRKTPVLMLTAKSDVDDRVKGLRAGADDYLTKPFSFSELIARVEALLRRGQASSATASETILKLADLEVDLVKHRARRSAEILDLSPKEFALLKLFLEHRGRALTRTFISEQVWNINFDTETNVVEVAIRRLRLKLDAPFSKPLLHTVRGVGYILEDRHATPE</sequence>
<keyword evidence="6" id="KW-0804">Transcription</keyword>
<accession>A0A4Q7NMZ2</accession>
<feature type="domain" description="Response regulatory" evidence="9">
    <location>
        <begin position="2"/>
        <end position="115"/>
    </location>
</feature>
<evidence type="ECO:0000256" key="5">
    <source>
        <dbReference type="ARBA" id="ARBA00023125"/>
    </source>
</evidence>
<keyword evidence="12" id="KW-1185">Reference proteome</keyword>
<dbReference type="NCBIfam" id="TIGR01387">
    <property type="entry name" value="cztR_silR_copR"/>
    <property type="match status" value="1"/>
</dbReference>
<feature type="modified residue" description="4-aspartylphosphate" evidence="7">
    <location>
        <position position="51"/>
    </location>
</feature>
<dbReference type="Gene3D" id="1.10.10.10">
    <property type="entry name" value="Winged helix-like DNA-binding domain superfamily/Winged helix DNA-binding domain"/>
    <property type="match status" value="1"/>
</dbReference>
<dbReference type="Pfam" id="PF00072">
    <property type="entry name" value="Response_reg"/>
    <property type="match status" value="1"/>
</dbReference>
<evidence type="ECO:0000259" key="9">
    <source>
        <dbReference type="PROSITE" id="PS50110"/>
    </source>
</evidence>
<dbReference type="EMBL" id="SGXC01000001">
    <property type="protein sequence ID" value="RZS86584.1"/>
    <property type="molecule type" value="Genomic_DNA"/>
</dbReference>
<dbReference type="OrthoDB" id="9802426at2"/>
<keyword evidence="5 8" id="KW-0238">DNA-binding</keyword>
<dbReference type="Gene3D" id="3.40.50.2300">
    <property type="match status" value="1"/>
</dbReference>
<dbReference type="SUPFAM" id="SSF46894">
    <property type="entry name" value="C-terminal effector domain of the bipartite response regulators"/>
    <property type="match status" value="1"/>
</dbReference>
<reference evidence="11 12" key="1">
    <citation type="submission" date="2019-02" db="EMBL/GenBank/DDBJ databases">
        <title>Genomic Encyclopedia of Type Strains, Phase IV (KMG-IV): sequencing the most valuable type-strain genomes for metagenomic binning, comparative biology and taxonomic classification.</title>
        <authorList>
            <person name="Goeker M."/>
        </authorList>
    </citation>
    <scope>NUCLEOTIDE SEQUENCE [LARGE SCALE GENOMIC DNA]</scope>
    <source>
        <strain evidence="11 12">K24</strain>
    </source>
</reference>
<dbReference type="GO" id="GO:0000156">
    <property type="term" value="F:phosphorelay response regulator activity"/>
    <property type="evidence" value="ECO:0007669"/>
    <property type="project" value="TreeGrafter"/>
</dbReference>
<dbReference type="InterPro" id="IPR039420">
    <property type="entry name" value="WalR-like"/>
</dbReference>
<dbReference type="Pfam" id="PF00486">
    <property type="entry name" value="Trans_reg_C"/>
    <property type="match status" value="1"/>
</dbReference>
<dbReference type="CDD" id="cd19935">
    <property type="entry name" value="REC_OmpR_CusR-like"/>
    <property type="match status" value="1"/>
</dbReference>
<organism evidence="11 12">
    <name type="scientific">Pigmentiphaga kullae</name>
    <dbReference type="NCBI Taxonomy" id="151784"/>
    <lineage>
        <taxon>Bacteria</taxon>
        <taxon>Pseudomonadati</taxon>
        <taxon>Pseudomonadota</taxon>
        <taxon>Betaproteobacteria</taxon>
        <taxon>Burkholderiales</taxon>
        <taxon>Alcaligenaceae</taxon>
        <taxon>Pigmentiphaga</taxon>
    </lineage>
</organism>
<comment type="caution">
    <text evidence="11">The sequence shown here is derived from an EMBL/GenBank/DDBJ whole genome shotgun (WGS) entry which is preliminary data.</text>
</comment>
<feature type="DNA-binding region" description="OmpR/PhoB-type" evidence="8">
    <location>
        <begin position="127"/>
        <end position="225"/>
    </location>
</feature>
<evidence type="ECO:0000256" key="4">
    <source>
        <dbReference type="ARBA" id="ARBA00023015"/>
    </source>
</evidence>
<dbReference type="PANTHER" id="PTHR48111:SF76">
    <property type="entry name" value="TWO-COMPONENT RESPONSE REGULATOR"/>
    <property type="match status" value="1"/>
</dbReference>
<dbReference type="RefSeq" id="WP_130358014.1">
    <property type="nucleotide sequence ID" value="NZ_SGXC01000001.1"/>
</dbReference>
<dbReference type="GO" id="GO:0005829">
    <property type="term" value="C:cytosol"/>
    <property type="evidence" value="ECO:0007669"/>
    <property type="project" value="TreeGrafter"/>
</dbReference>
<dbReference type="GO" id="GO:0006355">
    <property type="term" value="P:regulation of DNA-templated transcription"/>
    <property type="evidence" value="ECO:0007669"/>
    <property type="project" value="InterPro"/>
</dbReference>
<evidence type="ECO:0000256" key="6">
    <source>
        <dbReference type="ARBA" id="ARBA00023163"/>
    </source>
</evidence>
<dbReference type="InterPro" id="IPR001789">
    <property type="entry name" value="Sig_transdc_resp-reg_receiver"/>
</dbReference>
<proteinExistence type="predicted"/>
<dbReference type="InterPro" id="IPR006291">
    <property type="entry name" value="CusR-like"/>
</dbReference>
<evidence type="ECO:0000259" key="10">
    <source>
        <dbReference type="PROSITE" id="PS51755"/>
    </source>
</evidence>
<evidence type="ECO:0000313" key="11">
    <source>
        <dbReference type="EMBL" id="RZS86584.1"/>
    </source>
</evidence>
<protein>
    <submittedName>
        <fullName evidence="11">Heavy metal response regulator</fullName>
    </submittedName>
</protein>
<dbReference type="SMART" id="SM00862">
    <property type="entry name" value="Trans_reg_C"/>
    <property type="match status" value="1"/>
</dbReference>
<evidence type="ECO:0000256" key="2">
    <source>
        <dbReference type="ARBA" id="ARBA00022553"/>
    </source>
</evidence>
<dbReference type="GO" id="GO:0000976">
    <property type="term" value="F:transcription cis-regulatory region binding"/>
    <property type="evidence" value="ECO:0007669"/>
    <property type="project" value="TreeGrafter"/>
</dbReference>
<evidence type="ECO:0000313" key="12">
    <source>
        <dbReference type="Proteomes" id="UP000292445"/>
    </source>
</evidence>
<feature type="domain" description="OmpR/PhoB-type" evidence="10">
    <location>
        <begin position="127"/>
        <end position="225"/>
    </location>
</feature>
<dbReference type="Proteomes" id="UP000292445">
    <property type="component" value="Unassembled WGS sequence"/>
</dbReference>
<keyword evidence="4" id="KW-0805">Transcription regulation</keyword>
<dbReference type="FunFam" id="3.40.50.2300:FF:000001">
    <property type="entry name" value="DNA-binding response regulator PhoB"/>
    <property type="match status" value="1"/>
</dbReference>
<dbReference type="SUPFAM" id="SSF52172">
    <property type="entry name" value="CheY-like"/>
    <property type="match status" value="1"/>
</dbReference>
<dbReference type="InterPro" id="IPR016032">
    <property type="entry name" value="Sig_transdc_resp-reg_C-effctor"/>
</dbReference>
<dbReference type="PROSITE" id="PS50110">
    <property type="entry name" value="RESPONSE_REGULATORY"/>
    <property type="match status" value="1"/>
</dbReference>
<name>A0A4Q7NMZ2_9BURK</name>
<keyword evidence="3" id="KW-0902">Two-component regulatory system</keyword>
<dbReference type="InterPro" id="IPR001867">
    <property type="entry name" value="OmpR/PhoB-type_DNA-bd"/>
</dbReference>
<dbReference type="GO" id="GO:0032993">
    <property type="term" value="C:protein-DNA complex"/>
    <property type="evidence" value="ECO:0007669"/>
    <property type="project" value="TreeGrafter"/>
</dbReference>
<evidence type="ECO:0000256" key="1">
    <source>
        <dbReference type="ARBA" id="ARBA00022539"/>
    </source>
</evidence>
<evidence type="ECO:0000256" key="7">
    <source>
        <dbReference type="PROSITE-ProRule" id="PRU00169"/>
    </source>
</evidence>